<dbReference type="InterPro" id="IPR017905">
    <property type="entry name" value="ERV/ALR_sulphydryl_oxidase"/>
</dbReference>
<sequence>MEPNWMISSDGDCGIGLGRVNFREVGKSVAPVTKEELGKTTWAFPHTLAAQYPEHPAGQQKKDVKEPIFKKQQDCFAFRWQFYHRMYPCQECADHFKEVLRYADAVFCFVFFFNLHPSPDMVF</sequence>
<comment type="caution">
    <text evidence="2">The sequence shown here is derived from an EMBL/GenBank/DDBJ whole genome shotgun (WGS) entry which is preliminary data.</text>
</comment>
<accession>A0A8X8DJM2</accession>
<dbReference type="GO" id="GO:0050660">
    <property type="term" value="F:flavin adenine dinucleotide binding"/>
    <property type="evidence" value="ECO:0007669"/>
    <property type="project" value="TreeGrafter"/>
</dbReference>
<dbReference type="PANTHER" id="PTHR12645">
    <property type="entry name" value="ALR/ERV"/>
    <property type="match status" value="1"/>
</dbReference>
<dbReference type="OrthoDB" id="17199at2759"/>
<name>A0A8X8DJM2_POPTO</name>
<dbReference type="InterPro" id="IPR039799">
    <property type="entry name" value="ALR/ERV"/>
</dbReference>
<evidence type="ECO:0000259" key="1">
    <source>
        <dbReference type="PROSITE" id="PS51324"/>
    </source>
</evidence>
<dbReference type="GO" id="GO:0005739">
    <property type="term" value="C:mitochondrion"/>
    <property type="evidence" value="ECO:0007669"/>
    <property type="project" value="TreeGrafter"/>
</dbReference>
<protein>
    <recommendedName>
        <fullName evidence="1">ERV/ALR sulfhydryl oxidase domain-containing protein</fullName>
    </recommendedName>
</protein>
<dbReference type="EMBL" id="JAAWWB010000001">
    <property type="protein sequence ID" value="KAG6793102.1"/>
    <property type="molecule type" value="Genomic_DNA"/>
</dbReference>
<reference evidence="2" key="1">
    <citation type="journal article" date="2020" name="bioRxiv">
        <title>Hybrid origin of Populus tomentosa Carr. identified through genome sequencing and phylogenomic analysis.</title>
        <authorList>
            <person name="An X."/>
            <person name="Gao K."/>
            <person name="Chen Z."/>
            <person name="Li J."/>
            <person name="Yang X."/>
            <person name="Yang X."/>
            <person name="Zhou J."/>
            <person name="Guo T."/>
            <person name="Zhao T."/>
            <person name="Huang S."/>
            <person name="Miao D."/>
            <person name="Khan W.U."/>
            <person name="Rao P."/>
            <person name="Ye M."/>
            <person name="Lei B."/>
            <person name="Liao W."/>
            <person name="Wang J."/>
            <person name="Ji L."/>
            <person name="Li Y."/>
            <person name="Guo B."/>
            <person name="Mustafa N.S."/>
            <person name="Li S."/>
            <person name="Yun Q."/>
            <person name="Keller S.R."/>
            <person name="Mao J."/>
            <person name="Zhang R."/>
            <person name="Strauss S.H."/>
        </authorList>
    </citation>
    <scope>NUCLEOTIDE SEQUENCE</scope>
    <source>
        <strain evidence="2">GM15</strain>
        <tissue evidence="2">Leaf</tissue>
    </source>
</reference>
<dbReference type="AlphaFoldDB" id="A0A8X8DJM2"/>
<dbReference type="GO" id="GO:0016971">
    <property type="term" value="F:flavin-dependent sulfhydryl oxidase activity"/>
    <property type="evidence" value="ECO:0007669"/>
    <property type="project" value="InterPro"/>
</dbReference>
<dbReference type="Pfam" id="PF04777">
    <property type="entry name" value="Evr1_Alr"/>
    <property type="match status" value="1"/>
</dbReference>
<evidence type="ECO:0000313" key="2">
    <source>
        <dbReference type="EMBL" id="KAG6793102.1"/>
    </source>
</evidence>
<proteinExistence type="predicted"/>
<gene>
    <name evidence="2" type="ORF">POTOM_002292</name>
</gene>
<keyword evidence="3" id="KW-1185">Reference proteome</keyword>
<evidence type="ECO:0000313" key="3">
    <source>
        <dbReference type="Proteomes" id="UP000886885"/>
    </source>
</evidence>
<organism evidence="2 3">
    <name type="scientific">Populus tomentosa</name>
    <name type="common">Chinese white poplar</name>
    <dbReference type="NCBI Taxonomy" id="118781"/>
    <lineage>
        <taxon>Eukaryota</taxon>
        <taxon>Viridiplantae</taxon>
        <taxon>Streptophyta</taxon>
        <taxon>Embryophyta</taxon>
        <taxon>Tracheophyta</taxon>
        <taxon>Spermatophyta</taxon>
        <taxon>Magnoliopsida</taxon>
        <taxon>eudicotyledons</taxon>
        <taxon>Gunneridae</taxon>
        <taxon>Pentapetalae</taxon>
        <taxon>rosids</taxon>
        <taxon>fabids</taxon>
        <taxon>Malpighiales</taxon>
        <taxon>Salicaceae</taxon>
        <taxon>Saliceae</taxon>
        <taxon>Populus</taxon>
    </lineage>
</organism>
<feature type="domain" description="ERV/ALR sulfhydryl oxidase" evidence="1">
    <location>
        <begin position="30"/>
        <end position="123"/>
    </location>
</feature>
<dbReference type="PANTHER" id="PTHR12645:SF0">
    <property type="entry name" value="FAD-LINKED SULFHYDRYL OXIDASE ALR"/>
    <property type="match status" value="1"/>
</dbReference>
<dbReference type="PROSITE" id="PS51324">
    <property type="entry name" value="ERV_ALR"/>
    <property type="match status" value="1"/>
</dbReference>
<dbReference type="Proteomes" id="UP000886885">
    <property type="component" value="Chromosome 1A"/>
</dbReference>